<dbReference type="RefSeq" id="WP_354662862.1">
    <property type="nucleotide sequence ID" value="NZ_JBEXAC010000002.1"/>
</dbReference>
<protein>
    <recommendedName>
        <fullName evidence="3">Heme-binding HmuY-like protein</fullName>
    </recommendedName>
</protein>
<name>A0ABV2TB97_9BACT</name>
<evidence type="ECO:0000313" key="2">
    <source>
        <dbReference type="Proteomes" id="UP001549749"/>
    </source>
</evidence>
<evidence type="ECO:0000313" key="1">
    <source>
        <dbReference type="EMBL" id="MET7000302.1"/>
    </source>
</evidence>
<dbReference type="Proteomes" id="UP001549749">
    <property type="component" value="Unassembled WGS sequence"/>
</dbReference>
<keyword evidence="2" id="KW-1185">Reference proteome</keyword>
<dbReference type="PROSITE" id="PS51257">
    <property type="entry name" value="PROKAR_LIPOPROTEIN"/>
    <property type="match status" value="1"/>
</dbReference>
<accession>A0ABV2TB97</accession>
<sequence>MKKLGFLLSASVILVTACITSCKKSADINSSIQPKVDSVNNITLITYTNVKLGGSDSVLLSRGRGLAAAVSYAYRYLVGGSSSIDLIFDQGKFWNTDPIAGNAFTGGKFLLTNLTAAEFDAVKSKTALEAYGFKATEDAVPLTAGKVIFVRTKEGYNCLVKIITLFPPSGSVTFDYKMAVL</sequence>
<comment type="caution">
    <text evidence="1">The sequence shown here is derived from an EMBL/GenBank/DDBJ whole genome shotgun (WGS) entry which is preliminary data.</text>
</comment>
<dbReference type="EMBL" id="JBEXAC010000002">
    <property type="protein sequence ID" value="MET7000302.1"/>
    <property type="molecule type" value="Genomic_DNA"/>
</dbReference>
<proteinExistence type="predicted"/>
<evidence type="ECO:0008006" key="3">
    <source>
        <dbReference type="Google" id="ProtNLM"/>
    </source>
</evidence>
<reference evidence="1 2" key="1">
    <citation type="submission" date="2024-06" db="EMBL/GenBank/DDBJ databases">
        <title>Chitinophaga defluvii sp. nov., isolated from municipal sewage.</title>
        <authorList>
            <person name="Zhang L."/>
        </authorList>
    </citation>
    <scope>NUCLEOTIDE SEQUENCE [LARGE SCALE GENOMIC DNA]</scope>
    <source>
        <strain evidence="1 2">H8</strain>
    </source>
</reference>
<organism evidence="1 2">
    <name type="scientific">Chitinophaga defluvii</name>
    <dbReference type="NCBI Taxonomy" id="3163343"/>
    <lineage>
        <taxon>Bacteria</taxon>
        <taxon>Pseudomonadati</taxon>
        <taxon>Bacteroidota</taxon>
        <taxon>Chitinophagia</taxon>
        <taxon>Chitinophagales</taxon>
        <taxon>Chitinophagaceae</taxon>
        <taxon>Chitinophaga</taxon>
    </lineage>
</organism>
<gene>
    <name evidence="1" type="ORF">ABR189_23120</name>
</gene>